<keyword evidence="5" id="KW-0653">Protein transport</keyword>
<keyword evidence="4" id="KW-0813">Transport</keyword>
<evidence type="ECO:0000256" key="1">
    <source>
        <dbReference type="ARBA" id="ARBA00004395"/>
    </source>
</evidence>
<evidence type="ECO:0000313" key="10">
    <source>
        <dbReference type="Proteomes" id="UP000694941"/>
    </source>
</evidence>
<feature type="compositionally biased region" description="Low complexity" evidence="9">
    <location>
        <begin position="644"/>
        <end position="660"/>
    </location>
</feature>
<gene>
    <name evidence="11" type="primary">LOC106456913</name>
</gene>
<evidence type="ECO:0000256" key="5">
    <source>
        <dbReference type="ARBA" id="ARBA00022927"/>
    </source>
</evidence>
<name>A0ABM1AZK7_LIMPO</name>
<organism evidence="10 11">
    <name type="scientific">Limulus polyphemus</name>
    <name type="common">Atlantic horseshoe crab</name>
    <dbReference type="NCBI Taxonomy" id="6850"/>
    <lineage>
        <taxon>Eukaryota</taxon>
        <taxon>Metazoa</taxon>
        <taxon>Ecdysozoa</taxon>
        <taxon>Arthropoda</taxon>
        <taxon>Chelicerata</taxon>
        <taxon>Merostomata</taxon>
        <taxon>Xiphosura</taxon>
        <taxon>Limulidae</taxon>
        <taxon>Limulus</taxon>
    </lineage>
</organism>
<evidence type="ECO:0000313" key="11">
    <source>
        <dbReference type="RefSeq" id="XP_013771746.1"/>
    </source>
</evidence>
<dbReference type="InterPro" id="IPR016159">
    <property type="entry name" value="Cullin_repeat-like_dom_sf"/>
</dbReference>
<dbReference type="Proteomes" id="UP000694941">
    <property type="component" value="Unplaced"/>
</dbReference>
<accession>A0ABM1AZK7</accession>
<sequence length="674" mass="76653">MAAIETANSGIEEFKQGDNGYADEDFLRAIFPNSNQEEFRENPDVATYLAELSSYGVQRLAQEPECLAEEKAAVLEQTQDLASENYKTFIQTAECSHQIFRDFNIVEEKLVLLLDKLPNFAAKCQFFKEESEQINLRRHQASQTLSKYTQLLDILEIPQVMDTCVRNDYCEDALELAAYVRRLEKKYSSIPLVASIAREVQESYRLMLNKLLQQLRTNVELPACLKVIGFLRRMDVFSEAELRIRFLQARDAWFQSVLQNIPNSNSYSHITKTIEASRVHLFDIITQYRAIFSDEDPWPSSYGRESQQNNSTIFHSWLTYRVTEFLQTLQQDISLYEGERLDSILAQCMYFGLSFSRVGADFRPLLVTIFEKVIFRKYQKDIKDATEGFEEAMQGFTLTSFPSFVNVSVLTPTSISEDKPHPPQDLLEFYPLAKYCNNILIALNHLRLCTPLSLAPSVAQELRASLNKSVSAILDFHRAEETTFSKYEVEQFSRFCSQFAHEFLPYLDHCLTVVFPPGRLAKTLILSVSEFNKLDNLGRLDVKSILEPMSHLLPPKDDDQGITITVTSTSSELTKANQEKSFGETSIQESGVPSEYPQEETKVIEEDFTGSGETSTNNSSAKIKMSSDNITDQFQSSKENPVIEAETSTELSTSSADTSTNQDETSKDIIVSQE</sequence>
<evidence type="ECO:0000256" key="8">
    <source>
        <dbReference type="ARBA" id="ARBA00031347"/>
    </source>
</evidence>
<dbReference type="GeneID" id="106456913"/>
<reference evidence="11" key="1">
    <citation type="submission" date="2025-08" db="UniProtKB">
        <authorList>
            <consortium name="RefSeq"/>
        </authorList>
    </citation>
    <scope>IDENTIFICATION</scope>
    <source>
        <tissue evidence="11">Muscle</tissue>
    </source>
</reference>
<keyword evidence="7" id="KW-0472">Membrane</keyword>
<dbReference type="InterPro" id="IPR016632">
    <property type="entry name" value="COG8_Metazoal_Plant"/>
</dbReference>
<feature type="compositionally biased region" description="Polar residues" evidence="9">
    <location>
        <begin position="626"/>
        <end position="639"/>
    </location>
</feature>
<keyword evidence="6" id="KW-0333">Golgi apparatus</keyword>
<comment type="similarity">
    <text evidence="2">Belongs to the COG8 family.</text>
</comment>
<dbReference type="PIRSF" id="PIRSF015415">
    <property type="entry name" value="COG8"/>
    <property type="match status" value="1"/>
</dbReference>
<comment type="subcellular location">
    <subcellularLocation>
        <location evidence="1">Golgi apparatus membrane</location>
        <topology evidence="1">Peripheral membrane protein</topology>
    </subcellularLocation>
</comment>
<dbReference type="RefSeq" id="XP_013771746.1">
    <property type="nucleotide sequence ID" value="XM_013916292.2"/>
</dbReference>
<dbReference type="Pfam" id="PF04124">
    <property type="entry name" value="Dor1"/>
    <property type="match status" value="1"/>
</dbReference>
<evidence type="ECO:0000256" key="6">
    <source>
        <dbReference type="ARBA" id="ARBA00023034"/>
    </source>
</evidence>
<keyword evidence="10" id="KW-1185">Reference proteome</keyword>
<dbReference type="PANTHER" id="PTHR21311:SF0">
    <property type="entry name" value="CONSERVED OLIGOMERIC GOLGI COMPLEX SUBUNIT 8"/>
    <property type="match status" value="1"/>
</dbReference>
<evidence type="ECO:0000256" key="7">
    <source>
        <dbReference type="ARBA" id="ARBA00023136"/>
    </source>
</evidence>
<feature type="region of interest" description="Disordered" evidence="9">
    <location>
        <begin position="574"/>
        <end position="674"/>
    </location>
</feature>
<evidence type="ECO:0000256" key="2">
    <source>
        <dbReference type="ARBA" id="ARBA00006419"/>
    </source>
</evidence>
<feature type="compositionally biased region" description="Low complexity" evidence="9">
    <location>
        <begin position="609"/>
        <end position="620"/>
    </location>
</feature>
<evidence type="ECO:0000256" key="9">
    <source>
        <dbReference type="SAM" id="MobiDB-lite"/>
    </source>
</evidence>
<dbReference type="SUPFAM" id="SSF74788">
    <property type="entry name" value="Cullin repeat-like"/>
    <property type="match status" value="1"/>
</dbReference>
<proteinExistence type="inferred from homology"/>
<dbReference type="PANTHER" id="PTHR21311">
    <property type="entry name" value="CONSERVED OLIGOMERIC GOLGI COMPLEX COMPONENT 8"/>
    <property type="match status" value="1"/>
</dbReference>
<dbReference type="InterPro" id="IPR007255">
    <property type="entry name" value="COG8"/>
</dbReference>
<protein>
    <recommendedName>
        <fullName evidence="3">Conserved oligomeric Golgi complex subunit 8</fullName>
    </recommendedName>
    <alternativeName>
        <fullName evidence="8">Component of oligomeric Golgi complex 8</fullName>
    </alternativeName>
</protein>
<evidence type="ECO:0000256" key="4">
    <source>
        <dbReference type="ARBA" id="ARBA00022448"/>
    </source>
</evidence>
<evidence type="ECO:0000256" key="3">
    <source>
        <dbReference type="ARBA" id="ARBA00020983"/>
    </source>
</evidence>